<feature type="domain" description="C-type lectin" evidence="1">
    <location>
        <begin position="89"/>
        <end position="189"/>
    </location>
</feature>
<accession>A0ABN7SW22</accession>
<dbReference type="EMBL" id="OU015567">
    <property type="protein sequence ID" value="CAG5109572.1"/>
    <property type="molecule type" value="Genomic_DNA"/>
</dbReference>
<dbReference type="InterPro" id="IPR016187">
    <property type="entry name" value="CTDL_fold"/>
</dbReference>
<dbReference type="Gene3D" id="3.10.100.10">
    <property type="entry name" value="Mannose-Binding Protein A, subunit A"/>
    <property type="match status" value="2"/>
</dbReference>
<organism evidence="2 3">
    <name type="scientific">Oikopleura dioica</name>
    <name type="common">Tunicate</name>
    <dbReference type="NCBI Taxonomy" id="34765"/>
    <lineage>
        <taxon>Eukaryota</taxon>
        <taxon>Metazoa</taxon>
        <taxon>Chordata</taxon>
        <taxon>Tunicata</taxon>
        <taxon>Appendicularia</taxon>
        <taxon>Copelata</taxon>
        <taxon>Oikopleuridae</taxon>
        <taxon>Oikopleura</taxon>
    </lineage>
</organism>
<dbReference type="SUPFAM" id="SSF56436">
    <property type="entry name" value="C-type lectin-like"/>
    <property type="match status" value="2"/>
</dbReference>
<dbReference type="InterPro" id="IPR016186">
    <property type="entry name" value="C-type_lectin-like/link_sf"/>
</dbReference>
<evidence type="ECO:0000313" key="2">
    <source>
        <dbReference type="EMBL" id="CAG5109572.1"/>
    </source>
</evidence>
<dbReference type="CDD" id="cd00037">
    <property type="entry name" value="CLECT"/>
    <property type="match status" value="2"/>
</dbReference>
<feature type="domain" description="C-type lectin" evidence="1">
    <location>
        <begin position="221"/>
        <end position="316"/>
    </location>
</feature>
<keyword evidence="3" id="KW-1185">Reference proteome</keyword>
<name>A0ABN7SW22_OIKDI</name>
<evidence type="ECO:0000313" key="3">
    <source>
        <dbReference type="Proteomes" id="UP001158576"/>
    </source>
</evidence>
<dbReference type="Pfam" id="PF00059">
    <property type="entry name" value="Lectin_C"/>
    <property type="match status" value="1"/>
</dbReference>
<dbReference type="InterPro" id="IPR050111">
    <property type="entry name" value="C-type_lectin/snaclec_domain"/>
</dbReference>
<proteinExistence type="predicted"/>
<reference evidence="2 3" key="1">
    <citation type="submission" date="2021-04" db="EMBL/GenBank/DDBJ databases">
        <authorList>
            <person name="Bliznina A."/>
        </authorList>
    </citation>
    <scope>NUCLEOTIDE SEQUENCE [LARGE SCALE GENOMIC DNA]</scope>
</reference>
<gene>
    <name evidence="2" type="ORF">OKIOD_LOCUS12857</name>
</gene>
<dbReference type="InterPro" id="IPR001304">
    <property type="entry name" value="C-type_lectin-like"/>
</dbReference>
<evidence type="ECO:0000259" key="1">
    <source>
        <dbReference type="PROSITE" id="PS50041"/>
    </source>
</evidence>
<dbReference type="PROSITE" id="PS50041">
    <property type="entry name" value="C_TYPE_LECTIN_2"/>
    <property type="match status" value="2"/>
</dbReference>
<protein>
    <submittedName>
        <fullName evidence="2">Oidioi.mRNA.OKI2018_I69.chr2.g4092.t1.cds</fullName>
    </submittedName>
</protein>
<dbReference type="SMART" id="SM00034">
    <property type="entry name" value="CLECT"/>
    <property type="match status" value="2"/>
</dbReference>
<sequence length="319" mass="36900">MATSQSIGATTSISTANATITFSTRNMMIPTTTMMPPTPAMISTTPSFLKTKITTTIIVTTTTTLETTRKARVWFERTQEDPSLTMEGAELFCQDRGGHLAFFRTKEEYDVYVDQFSPRWEHLGYRQVTWKSSSEYFYRNTDGSNTTFLQFGVGQPNVYYAPCILNYWYASSKQWAAYYCYTLRKFTCRFEENFDAQIEPTKRPKKVTFVQQDGLSTMELAEFKCNQQGGNLVFFDNEEEWNEFMKLPQRGFEYIGVREGSNAKQYSTVTGNRSPFLKWYGYEPNDPAHPCVFINYGLPGHLADFVCYDQLHYSCRFET</sequence>
<dbReference type="Proteomes" id="UP001158576">
    <property type="component" value="Chromosome 2"/>
</dbReference>
<dbReference type="PANTHER" id="PTHR22803">
    <property type="entry name" value="MANNOSE, PHOSPHOLIPASE, LECTIN RECEPTOR RELATED"/>
    <property type="match status" value="1"/>
</dbReference>